<proteinExistence type="inferred from homology"/>
<feature type="transmembrane region" description="Helical" evidence="8">
    <location>
        <begin position="64"/>
        <end position="85"/>
    </location>
</feature>
<dbReference type="InterPro" id="IPR002771">
    <property type="entry name" value="Multi_antbiot-R_MarC"/>
</dbReference>
<dbReference type="AlphaFoldDB" id="A0A1S1YTR8"/>
<accession>A0A1S1YTR8</accession>
<dbReference type="PANTHER" id="PTHR33508">
    <property type="entry name" value="UPF0056 MEMBRANE PROTEIN YHCE"/>
    <property type="match status" value="1"/>
</dbReference>
<keyword evidence="6 8" id="KW-1133">Transmembrane helix</keyword>
<feature type="transmembrane region" description="Helical" evidence="8">
    <location>
        <begin position="6"/>
        <end position="27"/>
    </location>
</feature>
<evidence type="ECO:0000256" key="3">
    <source>
        <dbReference type="ARBA" id="ARBA00022475"/>
    </source>
</evidence>
<feature type="transmembrane region" description="Helical" evidence="8">
    <location>
        <begin position="39"/>
        <end position="58"/>
    </location>
</feature>
<evidence type="ECO:0000256" key="5">
    <source>
        <dbReference type="ARBA" id="ARBA00022692"/>
    </source>
</evidence>
<keyword evidence="5 8" id="KW-0812">Transmembrane</keyword>
<organism evidence="9 10">
    <name type="scientific">Flammeovirga pacifica</name>
    <dbReference type="NCBI Taxonomy" id="915059"/>
    <lineage>
        <taxon>Bacteria</taxon>
        <taxon>Pseudomonadati</taxon>
        <taxon>Bacteroidota</taxon>
        <taxon>Cytophagia</taxon>
        <taxon>Cytophagales</taxon>
        <taxon>Flammeovirgaceae</taxon>
        <taxon>Flammeovirga</taxon>
    </lineage>
</organism>
<comment type="caution">
    <text evidence="9">The sequence shown here is derived from an EMBL/GenBank/DDBJ whole genome shotgun (WGS) entry which is preliminary data.</text>
</comment>
<dbReference type="RefSeq" id="WP_044221028.1">
    <property type="nucleotide sequence ID" value="NZ_JRYR02000002.1"/>
</dbReference>
<evidence type="ECO:0000256" key="4">
    <source>
        <dbReference type="ARBA" id="ARBA00022519"/>
    </source>
</evidence>
<keyword evidence="4" id="KW-0997">Cell inner membrane</keyword>
<evidence type="ECO:0000256" key="2">
    <source>
        <dbReference type="ARBA" id="ARBA00009784"/>
    </source>
</evidence>
<dbReference type="Proteomes" id="UP000179797">
    <property type="component" value="Unassembled WGS sequence"/>
</dbReference>
<keyword evidence="7 8" id="KW-0472">Membrane</keyword>
<evidence type="ECO:0000256" key="7">
    <source>
        <dbReference type="ARBA" id="ARBA00023136"/>
    </source>
</evidence>
<dbReference type="Pfam" id="PF01914">
    <property type="entry name" value="MarC"/>
    <property type="match status" value="1"/>
</dbReference>
<gene>
    <name evidence="9" type="ORF">NH26_21565</name>
</gene>
<dbReference type="OrthoDB" id="21094at2"/>
<name>A0A1S1YTR8_FLAPC</name>
<feature type="transmembrane region" description="Helical" evidence="8">
    <location>
        <begin position="175"/>
        <end position="198"/>
    </location>
</feature>
<comment type="subcellular location">
    <subcellularLocation>
        <location evidence="1">Cell inner membrane</location>
        <topology evidence="1">Multi-pass membrane protein</topology>
    </subcellularLocation>
    <subcellularLocation>
        <location evidence="8">Cell membrane</location>
        <topology evidence="8">Multi-pass membrane protein</topology>
    </subcellularLocation>
</comment>
<keyword evidence="10" id="KW-1185">Reference proteome</keyword>
<keyword evidence="3" id="KW-1003">Cell membrane</keyword>
<protein>
    <recommendedName>
        <fullName evidence="8">UPF0056 membrane protein</fullName>
    </recommendedName>
</protein>
<dbReference type="GO" id="GO:0005886">
    <property type="term" value="C:plasma membrane"/>
    <property type="evidence" value="ECO:0007669"/>
    <property type="project" value="UniProtKB-SubCell"/>
</dbReference>
<evidence type="ECO:0000313" key="9">
    <source>
        <dbReference type="EMBL" id="OHX64195.1"/>
    </source>
</evidence>
<feature type="transmembrane region" description="Helical" evidence="8">
    <location>
        <begin position="132"/>
        <end position="154"/>
    </location>
</feature>
<sequence length="199" mass="21717">MEIYFQGILTIISLVNPMICAQIFNSIEKGKKHEEKLKDLTETIFTVGIILSLSAFLGSKILHLLGISLDAFQVAGGIVLVSIGFQMLNKKEKNNENSEKEKSLTPLVLFAASPGTITGVITLSITQSENSIPIVALISIAVVLIIMWVIIALMSKRSSKRNSKSSQLATRFMGLIILAMGIEFILTGVTTFCETFTIH</sequence>
<comment type="similarity">
    <text evidence="2 8">Belongs to the UPF0056 (MarC) family.</text>
</comment>
<evidence type="ECO:0000256" key="6">
    <source>
        <dbReference type="ARBA" id="ARBA00022989"/>
    </source>
</evidence>
<feature type="transmembrane region" description="Helical" evidence="8">
    <location>
        <begin position="106"/>
        <end position="126"/>
    </location>
</feature>
<dbReference type="EMBL" id="JRYR02000002">
    <property type="protein sequence ID" value="OHX64195.1"/>
    <property type="molecule type" value="Genomic_DNA"/>
</dbReference>
<dbReference type="PANTHER" id="PTHR33508:SF2">
    <property type="entry name" value="UPF0056 INNER MEMBRANE PROTEIN MARC"/>
    <property type="match status" value="1"/>
</dbReference>
<evidence type="ECO:0000313" key="10">
    <source>
        <dbReference type="Proteomes" id="UP000179797"/>
    </source>
</evidence>
<evidence type="ECO:0000256" key="1">
    <source>
        <dbReference type="ARBA" id="ARBA00004429"/>
    </source>
</evidence>
<reference evidence="9 10" key="1">
    <citation type="journal article" date="2012" name="Int. J. Syst. Evol. Microbiol.">
        <title>Flammeovirga pacifica sp. nov., isolated from deep-sea sediment.</title>
        <authorList>
            <person name="Xu H."/>
            <person name="Fu Y."/>
            <person name="Yang N."/>
            <person name="Ding Z."/>
            <person name="Lai Q."/>
            <person name="Zeng R."/>
        </authorList>
    </citation>
    <scope>NUCLEOTIDE SEQUENCE [LARGE SCALE GENOMIC DNA]</scope>
    <source>
        <strain evidence="10">DSM 24597 / LMG 26175 / WPAGA1</strain>
    </source>
</reference>
<evidence type="ECO:0000256" key="8">
    <source>
        <dbReference type="RuleBase" id="RU362048"/>
    </source>
</evidence>